<organism evidence="1">
    <name type="scientific">Serratia marcescens SM39</name>
    <dbReference type="NCBI Taxonomy" id="1334564"/>
    <lineage>
        <taxon>Bacteria</taxon>
        <taxon>Pseudomonadati</taxon>
        <taxon>Pseudomonadota</taxon>
        <taxon>Gammaproteobacteria</taxon>
        <taxon>Enterobacterales</taxon>
        <taxon>Yersiniaceae</taxon>
        <taxon>Serratia</taxon>
    </lineage>
</organism>
<reference evidence="1" key="1">
    <citation type="journal article" date="2014" name="Genome Biol. Evol.">
        <title>Genome evolution and plasticity of Serratia marcescens, an important multidrug-resistant nosocomial pathogen.</title>
        <authorList>
            <person name="Iguchi A."/>
            <person name="Nagaya Y."/>
            <person name="Pradel E."/>
            <person name="Ooka T."/>
            <person name="Ogura Y."/>
            <person name="Katsura K."/>
            <person name="Kurokawa K."/>
            <person name="Oshima K."/>
            <person name="Hattori M."/>
            <person name="Parkhill J."/>
            <person name="Sebaihia M."/>
            <person name="Coulthurst S.J."/>
            <person name="Gotoh N."/>
            <person name="Thomson N.R."/>
            <person name="Ewbank J.J."/>
            <person name="Hayashi T."/>
        </authorList>
    </citation>
    <scope>NUCLEOTIDE SEQUENCE</scope>
    <source>
        <strain evidence="1">SM39</strain>
    </source>
</reference>
<evidence type="ECO:0000313" key="1">
    <source>
        <dbReference type="EMBL" id="BAO33286.1"/>
    </source>
</evidence>
<dbReference type="RefSeq" id="WP_080335417.1">
    <property type="nucleotide sequence ID" value="NZ_AP013063.1"/>
</dbReference>
<dbReference type="EMBL" id="AP013063">
    <property type="protein sequence ID" value="BAO33286.1"/>
    <property type="molecule type" value="Genomic_DNA"/>
</dbReference>
<dbReference type="KEGG" id="smar:SM39_1239A"/>
<proteinExistence type="predicted"/>
<dbReference type="AlphaFoldDB" id="A0AAT9F2I8"/>
<gene>
    <name evidence="1" type="ORF">SM39_1239A</name>
</gene>
<name>A0AAT9F2I8_SERMA</name>
<protein>
    <submittedName>
        <fullName evidence="1">Uncharacterized protein</fullName>
    </submittedName>
</protein>
<sequence>MIDIEDLIKSLPNTGRVVITCEKGSITGTRIVKENEHIASFNALIDLAKSAGYSVVRPDGNAL</sequence>
<accession>A0AAT9F2I8</accession>